<proteinExistence type="inferred from homology"/>
<keyword evidence="4 6" id="KW-0697">Rotamase</keyword>
<evidence type="ECO:0000313" key="9">
    <source>
        <dbReference type="EMBL" id="KEQ15154.1"/>
    </source>
</evidence>
<dbReference type="PANTHER" id="PTHR43811">
    <property type="entry name" value="FKBP-TYPE PEPTIDYL-PROLYL CIS-TRANS ISOMERASE FKPA"/>
    <property type="match status" value="1"/>
</dbReference>
<dbReference type="Pfam" id="PF01346">
    <property type="entry name" value="FKBP_N"/>
    <property type="match status" value="1"/>
</dbReference>
<accession>A0A081N9N1</accession>
<dbReference type="EMBL" id="JOKG01000001">
    <property type="protein sequence ID" value="KEQ15154.1"/>
    <property type="molecule type" value="Genomic_DNA"/>
</dbReference>
<dbReference type="PANTHER" id="PTHR43811:SF23">
    <property type="entry name" value="FKBP-TYPE 22 KDA PEPTIDYL-PROLYL CIS-TRANS ISOMERASE"/>
    <property type="match status" value="1"/>
</dbReference>
<dbReference type="GO" id="GO:0006457">
    <property type="term" value="P:protein folding"/>
    <property type="evidence" value="ECO:0007669"/>
    <property type="project" value="InterPro"/>
</dbReference>
<dbReference type="AlphaFoldDB" id="A0A081N9N1"/>
<organism evidence="9 10">
    <name type="scientific">Endozoicomonas montiporae</name>
    <dbReference type="NCBI Taxonomy" id="1027273"/>
    <lineage>
        <taxon>Bacteria</taxon>
        <taxon>Pseudomonadati</taxon>
        <taxon>Pseudomonadota</taxon>
        <taxon>Gammaproteobacteria</taxon>
        <taxon>Oceanospirillales</taxon>
        <taxon>Endozoicomonadaceae</taxon>
        <taxon>Endozoicomonas</taxon>
    </lineage>
</organism>
<keyword evidence="5 6" id="KW-0413">Isomerase</keyword>
<evidence type="ECO:0000256" key="6">
    <source>
        <dbReference type="PROSITE-ProRule" id="PRU00277"/>
    </source>
</evidence>
<dbReference type="FunFam" id="3.10.50.40:FF:000045">
    <property type="entry name" value="Peptidyl-prolyl cis-trans isomerase"/>
    <property type="match status" value="1"/>
</dbReference>
<dbReference type="NCBIfam" id="NF008602">
    <property type="entry name" value="PRK11570.1"/>
    <property type="match status" value="1"/>
</dbReference>
<dbReference type="Gene3D" id="3.10.50.40">
    <property type="match status" value="1"/>
</dbReference>
<feature type="domain" description="PPIase FKBP-type" evidence="8">
    <location>
        <begin position="120"/>
        <end position="206"/>
    </location>
</feature>
<protein>
    <recommendedName>
        <fullName evidence="7">Peptidyl-prolyl cis-trans isomerase</fullName>
        <ecNumber evidence="7">5.2.1.8</ecNumber>
    </recommendedName>
</protein>
<dbReference type="SUPFAM" id="SSF54534">
    <property type="entry name" value="FKBP-like"/>
    <property type="match status" value="1"/>
</dbReference>
<evidence type="ECO:0000256" key="1">
    <source>
        <dbReference type="ARBA" id="ARBA00000971"/>
    </source>
</evidence>
<dbReference type="InterPro" id="IPR046357">
    <property type="entry name" value="PPIase_dom_sf"/>
</dbReference>
<dbReference type="Gene3D" id="1.10.287.460">
    <property type="entry name" value="Peptidyl-prolyl cis-trans isomerase, FKBP-type, N-terminal domain"/>
    <property type="match status" value="1"/>
</dbReference>
<evidence type="ECO:0000259" key="8">
    <source>
        <dbReference type="PROSITE" id="PS50059"/>
    </source>
</evidence>
<evidence type="ECO:0000313" key="10">
    <source>
        <dbReference type="Proteomes" id="UP000028006"/>
    </source>
</evidence>
<comment type="caution">
    <text evidence="9">The sequence shown here is derived from an EMBL/GenBank/DDBJ whole genome shotgun (WGS) entry which is preliminary data.</text>
</comment>
<evidence type="ECO:0000256" key="7">
    <source>
        <dbReference type="RuleBase" id="RU003915"/>
    </source>
</evidence>
<dbReference type="GO" id="GO:0003755">
    <property type="term" value="F:peptidyl-prolyl cis-trans isomerase activity"/>
    <property type="evidence" value="ECO:0007669"/>
    <property type="project" value="UniProtKB-UniRule"/>
</dbReference>
<dbReference type="eggNOG" id="COG0545">
    <property type="taxonomic scope" value="Bacteria"/>
</dbReference>
<dbReference type="InterPro" id="IPR001179">
    <property type="entry name" value="PPIase_FKBP_dom"/>
</dbReference>
<name>A0A081N9N1_9GAMM</name>
<dbReference type="Pfam" id="PF00254">
    <property type="entry name" value="FKBP_C"/>
    <property type="match status" value="1"/>
</dbReference>
<dbReference type="PROSITE" id="PS50059">
    <property type="entry name" value="FKBP_PPIASE"/>
    <property type="match status" value="1"/>
</dbReference>
<comment type="catalytic activity">
    <reaction evidence="1 6 7">
        <text>[protein]-peptidylproline (omega=180) = [protein]-peptidylproline (omega=0)</text>
        <dbReference type="Rhea" id="RHEA:16237"/>
        <dbReference type="Rhea" id="RHEA-COMP:10747"/>
        <dbReference type="Rhea" id="RHEA-COMP:10748"/>
        <dbReference type="ChEBI" id="CHEBI:83833"/>
        <dbReference type="ChEBI" id="CHEBI:83834"/>
        <dbReference type="EC" id="5.2.1.8"/>
    </reaction>
</comment>
<keyword evidence="3" id="KW-0732">Signal</keyword>
<sequence length="206" mass="21914">MSEYTSIEERVSYGIGRQMGEQLSSNPIEGLSIDAVLAGLADSLNGAASAVDPSALQEAFNEMHKRIQAKEAERAKELSAEGEKFLAENSKRDEVAVTDSGLQYEVLVAGDANAEKPGPTSTVKTHYHGMLLDGTVFDSSVDRGEPIEFPVNGVIAGWTEALQLMTVGSKWKLFIPYNLAYGAQGAGGAIGPYATLVFEVELLAVS</sequence>
<keyword evidence="10" id="KW-1185">Reference proteome</keyword>
<comment type="similarity">
    <text evidence="2 7">Belongs to the FKBP-type PPIase family.</text>
</comment>
<dbReference type="InterPro" id="IPR000774">
    <property type="entry name" value="PPIase_FKBP_N"/>
</dbReference>
<dbReference type="EC" id="5.2.1.8" evidence="7"/>
<dbReference type="RefSeq" id="WP_034872289.1">
    <property type="nucleotide sequence ID" value="NZ_JOKG01000001.1"/>
</dbReference>
<evidence type="ECO:0000256" key="4">
    <source>
        <dbReference type="ARBA" id="ARBA00023110"/>
    </source>
</evidence>
<evidence type="ECO:0000256" key="2">
    <source>
        <dbReference type="ARBA" id="ARBA00006577"/>
    </source>
</evidence>
<dbReference type="InterPro" id="IPR036944">
    <property type="entry name" value="PPIase_FKBP_N_sf"/>
</dbReference>
<dbReference type="Proteomes" id="UP000028006">
    <property type="component" value="Unassembled WGS sequence"/>
</dbReference>
<evidence type="ECO:0000256" key="3">
    <source>
        <dbReference type="ARBA" id="ARBA00022729"/>
    </source>
</evidence>
<gene>
    <name evidence="9" type="ORF">GZ77_00165</name>
</gene>
<evidence type="ECO:0000256" key="5">
    <source>
        <dbReference type="ARBA" id="ARBA00023235"/>
    </source>
</evidence>
<reference evidence="9 10" key="1">
    <citation type="submission" date="2014-06" db="EMBL/GenBank/DDBJ databases">
        <title>Whole Genome Sequences of Three Symbiotic Endozoicomonas Bacteria.</title>
        <authorList>
            <person name="Neave M.J."/>
            <person name="Apprill A."/>
            <person name="Voolstra C.R."/>
        </authorList>
    </citation>
    <scope>NUCLEOTIDE SEQUENCE [LARGE SCALE GENOMIC DNA]</scope>
    <source>
        <strain evidence="9 10">LMG 24815</strain>
    </source>
</reference>